<dbReference type="STRING" id="1329250.WOSG25_011300"/>
<comment type="catalytic activity">
    <reaction evidence="2">
        <text>L-glutamine + H2O = L-glutamate + NH4(+)</text>
        <dbReference type="Rhea" id="RHEA:15889"/>
        <dbReference type="ChEBI" id="CHEBI:15377"/>
        <dbReference type="ChEBI" id="CHEBI:28938"/>
        <dbReference type="ChEBI" id="CHEBI:29985"/>
        <dbReference type="ChEBI" id="CHEBI:58359"/>
        <dbReference type="EC" id="3.5.1.2"/>
    </reaction>
</comment>
<dbReference type="GO" id="GO:0016740">
    <property type="term" value="F:transferase activity"/>
    <property type="evidence" value="ECO:0007669"/>
    <property type="project" value="UniProtKB-KW"/>
</dbReference>
<reference evidence="5" key="1">
    <citation type="journal article" date="2014" name="Genome Announc.">
        <title>Draft genome sequence of Weissella oryzae SG25T, isolated from fermented rice grains.</title>
        <authorList>
            <person name="Tanizawa Y."/>
            <person name="Fujisawa T."/>
            <person name="Mochizuki T."/>
            <person name="Kaminuma E."/>
            <person name="Suzuki Y."/>
            <person name="Nakamura Y."/>
            <person name="Tohno M."/>
        </authorList>
    </citation>
    <scope>NUCLEOTIDE SEQUENCE [LARGE SCALE GENOMIC DNA]</scope>
    <source>
        <strain evidence="5">DSM 25784 / JCM 18191 / LMG 30913 / SG25</strain>
    </source>
</reference>
<keyword evidence="5" id="KW-1185">Reference proteome</keyword>
<dbReference type="GO" id="GO:0071555">
    <property type="term" value="P:cell wall organization"/>
    <property type="evidence" value="ECO:0007669"/>
    <property type="project" value="UniProtKB-KW"/>
</dbReference>
<dbReference type="InterPro" id="IPR043702">
    <property type="entry name" value="Lipid_II_synth_GatD"/>
</dbReference>
<dbReference type="SUPFAM" id="SSF52317">
    <property type="entry name" value="Class I glutamine amidotransferase-like"/>
    <property type="match status" value="1"/>
</dbReference>
<keyword evidence="1 2" id="KW-0315">Glutamine amidotransferase</keyword>
<evidence type="ECO:0000256" key="1">
    <source>
        <dbReference type="ARBA" id="ARBA00022962"/>
    </source>
</evidence>
<comment type="function">
    <text evidence="2">The lipid II isoglutaminyl synthase complex catalyzes the formation of alpha-D-isoglutamine in the cell wall lipid II stem peptide. The GatD subunit catalyzes the hydrolysis of glutamine to glutamate and ammonia. The resulting ammonia molecule is channeled to the active site of MurT.</text>
</comment>
<dbReference type="InterPro" id="IPR033949">
    <property type="entry name" value="CobQ_GATase1"/>
</dbReference>
<sequence length="235" mass="26137">MTDYNFKIAHLYGDLMNTYGDYGNILALRYYAKQVGVTVDVDLVSLDTDFKDNQYDFALFGGGQDYEEQIVSYDLPKKADAIKRYIENGGPFLGVCGGFQLLGHYFLLADGTRVEGIGALDHYTLNQPTSRFTGNIRIQDEVSGEIYRGFENHQGRTFLGAGERPLGKTLEGHGNNGEDGGEGLVYKNVYGTYFHGPIFTRNGNLALKVLTIILNRKYPTVDWQAKLASVPAESF</sequence>
<comment type="catalytic activity">
    <reaction evidence="2">
        <text>beta-D-GlcNAc-(1-&gt;4)-Mur2Ac(oyl-L-Ala-gamma-D-Glu-L-Lys-D-Ala-D-Ala)-di-trans,octa-cis-undecaprenyl diphosphate + L-glutamine + ATP + H2O = beta-D-GlcNAc-(1-&gt;4)-Mur2Ac(oyl-L-Ala-D-isoglutaminyl-L-Lys-D-Ala-D-Ala)-di-trans,octa-cis-undecaprenyl diphosphate + L-glutamate + ADP + phosphate + H(+)</text>
        <dbReference type="Rhea" id="RHEA:57928"/>
        <dbReference type="ChEBI" id="CHEBI:15377"/>
        <dbReference type="ChEBI" id="CHEBI:15378"/>
        <dbReference type="ChEBI" id="CHEBI:29985"/>
        <dbReference type="ChEBI" id="CHEBI:30616"/>
        <dbReference type="ChEBI" id="CHEBI:43474"/>
        <dbReference type="ChEBI" id="CHEBI:58359"/>
        <dbReference type="ChEBI" id="CHEBI:60033"/>
        <dbReference type="ChEBI" id="CHEBI:62233"/>
        <dbReference type="ChEBI" id="CHEBI:456216"/>
        <dbReference type="EC" id="6.3.5.13"/>
    </reaction>
</comment>
<keyword evidence="2" id="KW-0573">Peptidoglycan synthesis</keyword>
<keyword evidence="2" id="KW-0133">Cell shape</keyword>
<gene>
    <name evidence="2" type="primary">gatD</name>
    <name evidence="4" type="ORF">WOSG25_011300</name>
</gene>
<dbReference type="InterPro" id="IPR029062">
    <property type="entry name" value="Class_I_gatase-like"/>
</dbReference>
<dbReference type="OrthoDB" id="9782045at2"/>
<evidence type="ECO:0000259" key="3">
    <source>
        <dbReference type="Pfam" id="PF07685"/>
    </source>
</evidence>
<keyword evidence="4" id="KW-0808">Transferase</keyword>
<feature type="active site" evidence="2">
    <location>
        <position position="195"/>
    </location>
</feature>
<dbReference type="EC" id="3.5.1.2" evidence="2"/>
<feature type="binding site" evidence="2">
    <location>
        <position position="131"/>
    </location>
    <ligand>
        <name>substrate</name>
    </ligand>
</feature>
<dbReference type="PANTHER" id="PTHR21343:SF9">
    <property type="entry name" value="LIPID II ISOGLUTAMINYL SYNTHASE (GLUTAMINE-HYDROLYZING) SUBUNIT GATD"/>
    <property type="match status" value="1"/>
</dbReference>
<comment type="similarity">
    <text evidence="2">Belongs to the CobB/CobQ family. GatD subfamily.</text>
</comment>
<keyword evidence="2" id="KW-0961">Cell wall biogenesis/degradation</keyword>
<dbReference type="CDD" id="cd01750">
    <property type="entry name" value="GATase1_CobQ"/>
    <property type="match status" value="1"/>
</dbReference>
<accession>A0A069CQR8</accession>
<dbReference type="HAMAP" id="MF_02213">
    <property type="entry name" value="Lipid_II_synth_GatD"/>
    <property type="match status" value="1"/>
</dbReference>
<comment type="pathway">
    <text evidence="2">Cell wall biogenesis; peptidoglycan biosynthesis.</text>
</comment>
<keyword evidence="2" id="KW-0378">Hydrolase</keyword>
<evidence type="ECO:0000256" key="2">
    <source>
        <dbReference type="HAMAP-Rule" id="MF_02213"/>
    </source>
</evidence>
<protein>
    <recommendedName>
        <fullName evidence="2">Lipid II isoglutaminyl synthase (glutamine-hydrolyzing) subunit GatD</fullName>
        <ecNumber evidence="2">6.3.5.13</ecNumber>
    </recommendedName>
    <alternativeName>
        <fullName evidence="2">Lipid II isoglutaminyl synthase glutaminase subunit</fullName>
        <ecNumber evidence="2">3.5.1.2</ecNumber>
    </alternativeName>
</protein>
<dbReference type="GO" id="GO:0004359">
    <property type="term" value="F:glutaminase activity"/>
    <property type="evidence" value="ECO:0007669"/>
    <property type="project" value="UniProtKB-UniRule"/>
</dbReference>
<dbReference type="Proteomes" id="UP000030643">
    <property type="component" value="Unassembled WGS sequence"/>
</dbReference>
<dbReference type="PANTHER" id="PTHR21343">
    <property type="entry name" value="DETHIOBIOTIN SYNTHETASE"/>
    <property type="match status" value="1"/>
</dbReference>
<dbReference type="AlphaFoldDB" id="A0A069CQR8"/>
<evidence type="ECO:0000313" key="4">
    <source>
        <dbReference type="EMBL" id="GAK30040.1"/>
    </source>
</evidence>
<dbReference type="GO" id="GO:0009236">
    <property type="term" value="P:cobalamin biosynthetic process"/>
    <property type="evidence" value="ECO:0007669"/>
    <property type="project" value="InterPro"/>
</dbReference>
<dbReference type="GO" id="GO:0008360">
    <property type="term" value="P:regulation of cell shape"/>
    <property type="evidence" value="ECO:0007669"/>
    <property type="project" value="UniProtKB-KW"/>
</dbReference>
<proteinExistence type="inferred from homology"/>
<dbReference type="RefSeq" id="WP_027698182.1">
    <property type="nucleotide sequence ID" value="NZ_DF820484.1"/>
</dbReference>
<feature type="domain" description="CobB/CobQ-like glutamine amidotransferase" evidence="3">
    <location>
        <begin position="7"/>
        <end position="202"/>
    </location>
</feature>
<dbReference type="GO" id="GO:0009252">
    <property type="term" value="P:peptidoglycan biosynthetic process"/>
    <property type="evidence" value="ECO:0007669"/>
    <property type="project" value="UniProtKB-UniRule"/>
</dbReference>
<organism evidence="4 5">
    <name type="scientific">Weissella oryzae (strain DSM 25784 / JCM 18191 / LMG 30913 / SG25)</name>
    <dbReference type="NCBI Taxonomy" id="1329250"/>
    <lineage>
        <taxon>Bacteria</taxon>
        <taxon>Bacillati</taxon>
        <taxon>Bacillota</taxon>
        <taxon>Bacilli</taxon>
        <taxon>Lactobacillales</taxon>
        <taxon>Lactobacillaceae</taxon>
        <taxon>Weissella</taxon>
    </lineage>
</organism>
<name>A0A069CQR8_WEIOS</name>
<comment type="subunit">
    <text evidence="2">Forms a heterodimer with MurT.</text>
</comment>
<evidence type="ECO:0000313" key="5">
    <source>
        <dbReference type="Proteomes" id="UP000030643"/>
    </source>
</evidence>
<dbReference type="GO" id="GO:0140282">
    <property type="term" value="F:carbon-nitrogen ligase activity on lipid II"/>
    <property type="evidence" value="ECO:0007669"/>
    <property type="project" value="UniProtKB-UniRule"/>
</dbReference>
<keyword evidence="2" id="KW-0436">Ligase</keyword>
<dbReference type="PROSITE" id="PS51273">
    <property type="entry name" value="GATASE_TYPE_1"/>
    <property type="match status" value="1"/>
</dbReference>
<dbReference type="Pfam" id="PF07685">
    <property type="entry name" value="GATase_3"/>
    <property type="match status" value="1"/>
</dbReference>
<dbReference type="EMBL" id="DF820484">
    <property type="protein sequence ID" value="GAK30040.1"/>
    <property type="molecule type" value="Genomic_DNA"/>
</dbReference>
<dbReference type="eggNOG" id="COG3442">
    <property type="taxonomic scope" value="Bacteria"/>
</dbReference>
<dbReference type="Gene3D" id="3.40.50.880">
    <property type="match status" value="1"/>
</dbReference>
<dbReference type="InterPro" id="IPR011698">
    <property type="entry name" value="GATase_3"/>
</dbReference>
<feature type="active site" description="Nucleophile" evidence="2">
    <location>
        <position position="96"/>
    </location>
</feature>
<dbReference type="UniPathway" id="UPA00219"/>
<dbReference type="PROSITE" id="PS51274">
    <property type="entry name" value="GATASE_COBBQ"/>
    <property type="match status" value="1"/>
</dbReference>
<dbReference type="EC" id="6.3.5.13" evidence="2"/>